<dbReference type="GO" id="GO:0005829">
    <property type="term" value="C:cytosol"/>
    <property type="evidence" value="ECO:0007669"/>
    <property type="project" value="TreeGrafter"/>
</dbReference>
<dbReference type="InterPro" id="IPR007693">
    <property type="entry name" value="DNA_helicase_DnaB-like_N"/>
</dbReference>
<dbReference type="GO" id="GO:0003677">
    <property type="term" value="F:DNA binding"/>
    <property type="evidence" value="ECO:0007669"/>
    <property type="project" value="UniProtKB-KW"/>
</dbReference>
<reference evidence="5 6" key="1">
    <citation type="submission" date="2016-06" db="EMBL/GenBank/DDBJ databases">
        <title>Draft genome of Moraxella atlantae CCUG 59586.</title>
        <authorList>
            <person name="Salva-Serra F."/>
            <person name="Engstrom-Jakobsson H."/>
            <person name="Thorell K."/>
            <person name="Gonzales-Siles L."/>
            <person name="Karlsson R."/>
            <person name="Boulund F."/>
            <person name="Engstrand L."/>
            <person name="Kristiansson E."/>
            <person name="Moore E."/>
        </authorList>
    </citation>
    <scope>NUCLEOTIDE SEQUENCE [LARGE SCALE GENOMIC DNA]</scope>
    <source>
        <strain evidence="5 6">CCUG 59586</strain>
    </source>
</reference>
<evidence type="ECO:0000313" key="5">
    <source>
        <dbReference type="EMBL" id="OBX83873.1"/>
    </source>
</evidence>
<sequence>MLYNIDIEKSVLASLMSIDDLLVISDVSLVAEDFYSNRHQIIYHAIQSLHSQNQPYDSLFVADYLTDHNQLDAAGGVEYLTDILTNSPATSFDFVSYVNRLRSLYVRRQAQKILKNGLDSLINADISTDSALDITTQSIVTLQNRNSQNQKITYAADFMPEIVAEIQARRENNIKPYLQTSFI</sequence>
<dbReference type="GO" id="GO:0005524">
    <property type="term" value="F:ATP binding"/>
    <property type="evidence" value="ECO:0007669"/>
    <property type="project" value="InterPro"/>
</dbReference>
<evidence type="ECO:0000256" key="3">
    <source>
        <dbReference type="ARBA" id="ARBA00023125"/>
    </source>
</evidence>
<dbReference type="GO" id="GO:0006269">
    <property type="term" value="P:DNA replication, synthesis of primer"/>
    <property type="evidence" value="ECO:0007669"/>
    <property type="project" value="UniProtKB-KW"/>
</dbReference>
<keyword evidence="6" id="KW-1185">Reference proteome</keyword>
<dbReference type="InterPro" id="IPR016136">
    <property type="entry name" value="DNA_helicase_N/primase_C"/>
</dbReference>
<evidence type="ECO:0000313" key="6">
    <source>
        <dbReference type="Proteomes" id="UP000092616"/>
    </source>
</evidence>
<dbReference type="PANTHER" id="PTHR30153">
    <property type="entry name" value="REPLICATIVE DNA HELICASE DNAB"/>
    <property type="match status" value="1"/>
</dbReference>
<organism evidence="5 6">
    <name type="scientific">Faucicola atlantae</name>
    <dbReference type="NCBI Taxonomy" id="34059"/>
    <lineage>
        <taxon>Bacteria</taxon>
        <taxon>Pseudomonadati</taxon>
        <taxon>Pseudomonadota</taxon>
        <taxon>Gammaproteobacteria</taxon>
        <taxon>Moraxellales</taxon>
        <taxon>Moraxellaceae</taxon>
        <taxon>Faucicola</taxon>
    </lineage>
</organism>
<dbReference type="Pfam" id="PF00772">
    <property type="entry name" value="DnaB"/>
    <property type="match status" value="1"/>
</dbReference>
<name>A0A1B8QK77_9GAMM</name>
<evidence type="ECO:0000256" key="1">
    <source>
        <dbReference type="ARBA" id="ARBA00022515"/>
    </source>
</evidence>
<dbReference type="Proteomes" id="UP000092616">
    <property type="component" value="Unassembled WGS sequence"/>
</dbReference>
<dbReference type="InterPro" id="IPR036185">
    <property type="entry name" value="DNA_heli_DnaB-like_N_sf"/>
</dbReference>
<keyword evidence="2" id="KW-0235">DNA replication</keyword>
<dbReference type="GO" id="GO:1990077">
    <property type="term" value="C:primosome complex"/>
    <property type="evidence" value="ECO:0007669"/>
    <property type="project" value="UniProtKB-KW"/>
</dbReference>
<dbReference type="Gene3D" id="1.10.860.10">
    <property type="entry name" value="DNAb Helicase, Chain A"/>
    <property type="match status" value="1"/>
</dbReference>
<keyword evidence="3" id="KW-0238">DNA-binding</keyword>
<evidence type="ECO:0000259" key="4">
    <source>
        <dbReference type="Pfam" id="PF00772"/>
    </source>
</evidence>
<accession>A0A1B8QK77</accession>
<protein>
    <recommendedName>
        <fullName evidence="4">DNA helicase DnaB-like N-terminal domain-containing protein</fullName>
    </recommendedName>
</protein>
<proteinExistence type="predicted"/>
<dbReference type="AlphaFoldDB" id="A0A1B8QK77"/>
<dbReference type="PANTHER" id="PTHR30153:SF2">
    <property type="entry name" value="REPLICATIVE DNA HELICASE"/>
    <property type="match status" value="1"/>
</dbReference>
<gene>
    <name evidence="5" type="ORF">A9306_04355</name>
</gene>
<keyword evidence="1" id="KW-0639">Primosome</keyword>
<feature type="domain" description="DNA helicase DnaB-like N-terminal" evidence="4">
    <location>
        <begin position="2"/>
        <end position="102"/>
    </location>
</feature>
<dbReference type="RefSeq" id="WP_156623504.1">
    <property type="nucleotide sequence ID" value="NZ_LZNA01000011.1"/>
</dbReference>
<comment type="caution">
    <text evidence="5">The sequence shown here is derived from an EMBL/GenBank/DDBJ whole genome shotgun (WGS) entry which is preliminary data.</text>
</comment>
<evidence type="ECO:0000256" key="2">
    <source>
        <dbReference type="ARBA" id="ARBA00022705"/>
    </source>
</evidence>
<dbReference type="GO" id="GO:0003678">
    <property type="term" value="F:DNA helicase activity"/>
    <property type="evidence" value="ECO:0007669"/>
    <property type="project" value="InterPro"/>
</dbReference>
<dbReference type="EMBL" id="LZNA01000011">
    <property type="protein sequence ID" value="OBX83873.1"/>
    <property type="molecule type" value="Genomic_DNA"/>
</dbReference>
<dbReference type="SUPFAM" id="SSF48024">
    <property type="entry name" value="N-terminal domain of DnaB helicase"/>
    <property type="match status" value="1"/>
</dbReference>